<dbReference type="EMBL" id="DTGA01000003">
    <property type="protein sequence ID" value="HGB30281.1"/>
    <property type="molecule type" value="Genomic_DNA"/>
</dbReference>
<dbReference type="Gene3D" id="3.90.550.10">
    <property type="entry name" value="Spore Coat Polysaccharide Biosynthesis Protein SpsA, Chain A"/>
    <property type="match status" value="1"/>
</dbReference>
<evidence type="ECO:0008006" key="2">
    <source>
        <dbReference type="Google" id="ProtNLM"/>
    </source>
</evidence>
<comment type="caution">
    <text evidence="1">The sequence shown here is derived from an EMBL/GenBank/DDBJ whole genome shotgun (WGS) entry which is preliminary data.</text>
</comment>
<organism evidence="1">
    <name type="scientific">Dictyoglomus turgidum</name>
    <dbReference type="NCBI Taxonomy" id="513050"/>
    <lineage>
        <taxon>Bacteria</taxon>
        <taxon>Pseudomonadati</taxon>
        <taxon>Dictyoglomota</taxon>
        <taxon>Dictyoglomia</taxon>
        <taxon>Dictyoglomales</taxon>
        <taxon>Dictyoglomaceae</taxon>
        <taxon>Dictyoglomus</taxon>
    </lineage>
</organism>
<dbReference type="AlphaFoldDB" id="A0A7C3SMH0"/>
<dbReference type="SUPFAM" id="SSF53448">
    <property type="entry name" value="Nucleotide-diphospho-sugar transferases"/>
    <property type="match status" value="1"/>
</dbReference>
<protein>
    <recommendedName>
        <fullName evidence="2">MobA-like NTP transferase domain-containing protein</fullName>
    </recommendedName>
</protein>
<gene>
    <name evidence="1" type="ORF">ENV35_00205</name>
</gene>
<proteinExistence type="predicted"/>
<reference evidence="1" key="1">
    <citation type="journal article" date="2020" name="mSystems">
        <title>Genome- and Community-Level Interaction Insights into Carbon Utilization and Element Cycling Functions of Hydrothermarchaeota in Hydrothermal Sediment.</title>
        <authorList>
            <person name="Zhou Z."/>
            <person name="Liu Y."/>
            <person name="Xu W."/>
            <person name="Pan J."/>
            <person name="Luo Z.H."/>
            <person name="Li M."/>
        </authorList>
    </citation>
    <scope>NUCLEOTIDE SEQUENCE [LARGE SCALE GENOMIC DNA]</scope>
    <source>
        <strain evidence="1">SpSt-751</strain>
    </source>
</reference>
<evidence type="ECO:0000313" key="1">
    <source>
        <dbReference type="EMBL" id="HGB30281.1"/>
    </source>
</evidence>
<accession>A0A7C3SMH0</accession>
<dbReference type="InterPro" id="IPR029044">
    <property type="entry name" value="Nucleotide-diphossugar_trans"/>
</dbReference>
<name>A0A7C3SMH0_9BACT</name>
<sequence length="224" mass="25717">MGNYTANKPKALISVDGLPMLWHLFKIFPDKGLIIIGDYKYDVLSRYVENFYDGKYILVKSDSIGTCAGLKDALLYIKEDELFMLIWSDILLPSNFSLDGIDLGKNYIGIFKDCECRWAYMDGVFKEEKSNEHEAAGLFIFNSKNVIDDIPTEGEFVRYLSTKKTLNSSNCLFVEQEKSGQKKFTNGMNHPDLRLFNQLLIEKDKVIKKPLDAQEERLAKLQLN</sequence>